<feature type="compositionally biased region" description="Polar residues" evidence="1">
    <location>
        <begin position="937"/>
        <end position="946"/>
    </location>
</feature>
<dbReference type="InterPro" id="IPR042201">
    <property type="entry name" value="FH2_Formin_sf"/>
</dbReference>
<accession>A0ABU7CVZ2</accession>
<reference evidence="3 4" key="1">
    <citation type="submission" date="2021-06" db="EMBL/GenBank/DDBJ databases">
        <authorList>
            <person name="Palmer J.M."/>
        </authorList>
    </citation>
    <scope>NUCLEOTIDE SEQUENCE [LARGE SCALE GENOMIC DNA]</scope>
    <source>
        <strain evidence="3 4">CL_MEX2019</strain>
        <tissue evidence="3">Muscle</tissue>
    </source>
</reference>
<dbReference type="SMART" id="SM00498">
    <property type="entry name" value="FH2"/>
    <property type="match status" value="1"/>
</dbReference>
<feature type="compositionally biased region" description="Polar residues" evidence="1">
    <location>
        <begin position="1051"/>
        <end position="1142"/>
    </location>
</feature>
<feature type="compositionally biased region" description="Polar residues" evidence="1">
    <location>
        <begin position="648"/>
        <end position="663"/>
    </location>
</feature>
<feature type="compositionally biased region" description="Basic and acidic residues" evidence="1">
    <location>
        <begin position="947"/>
        <end position="957"/>
    </location>
</feature>
<feature type="region of interest" description="Disordered" evidence="1">
    <location>
        <begin position="632"/>
        <end position="665"/>
    </location>
</feature>
<feature type="region of interest" description="Disordered" evidence="1">
    <location>
        <begin position="724"/>
        <end position="823"/>
    </location>
</feature>
<gene>
    <name evidence="3" type="ORF">CHARACLAT_000767</name>
</gene>
<sequence length="1408" mass="154821">MILDCGRKLEYLEKTHPCTRRTPEALLIGLIWTEHPQVGVFDRTRESGGSLHLSQRACVILSPCRLFCTRCRAEPDRWRGGRHAQPVEAAAGKRRDQESVGPVFGSFRELKPRGKTTPFFRLLIFIRRCLKCDDSSWMLSWLSIILVTLQSVTQLPTTPLCSCPISRSDACHGQRLPGQQHRGIVLSRRRLAGNPGGLKKKKRVRSFFWKTIPAEKVKGRANLWTQGHVEQNFQIDVQKIEELFTQNDGPPASTTIRGGRARVSGESKDEVSILDAKRGLNIAIFLKQFKKSNQTLVDDIHHGNSESFGTEPLRELLKLLPEKEEAKKLKAYRGDVSKLSLADSFVYLLTQMPSYSVRIESMLLKEEFPGACEAMKRDFKVLRFATKELMCCKELHAVLHLVLQAGNILNAGGSAGNAVGFKLSSLLSLADTKANKPGMNLMHFVALEAQKKDEKLLEFPLKLSAIQAASRISMETLDAELQLLTSRTRSVEESIQKDTELLQQLDSFLQSATSSLCSLRGSQQQLKREGRELIDFFCEDRDTFRLDDCFSIFHTFCTRFTNAVKENKERETKEAACRQRIHDEELKRHSWSGGEEVTGAFRWRCSSETDMSAAASRDEAGLLLDLLTPKSQTSPSVNASLIARGRSGNLQRSRNSPTSSPSVAAQRELSALLEMSNELKVPRQRVKENMRKPLPPASSKLEPQCFGLSPMKVSVFSQVVSQTHLETSSSRNPENTNHMKSSYLSTDDVHKDMNRVNDKDKVKSTSDSKQQSELINKWDNRAVPSFSSQEKLPNNPPESGFRNKTEDQTSSRQTDESSSTAAKGNMSVLLEKCTLVPELKVFDSATTRTGNDEVRCTNHRHDNVVTTGLEEEGEDNVQNNSKEIEKKSSLAQKQNIEEQEVKVIVWCVTGVCEAAGENVHSHSETDQYEGKLLGETQQASSATITHEGSEGHLDGRTTESVPISSQPVPVSRCTDPSLPISSPGLHPIKPASATPEPTTNSEPAPPSIEPPSASVEPASTHADLVSATLDPTVTAEASRQDKKTGNPVTEAGNSTNQNTDVTPSSEQTSDHGSINKKTSRQSTVEGSSTGGKTKPEPSTKQSTKKFLNSKTGSTGTKPSNTTSTGSRSIRTLYSSENQSTSRVVPITKINPGSSSRDKKPEKPPAYIRSSSRTTSHTGLNISSVNSSSICRGERPSTAPSSHRSGTTRTPESKELREPKVSGREQNQDLQGRPSIRKPLMKPRTQTEEKMCLSKLRALNQVGGGRSVSAPVTPLHKSRTPSSSVLPGFTRSTASSSFRRTKPPVTAPHPPNTGSPKSSPKTFSSSAPSAAPSSSFSQTAISSSRSTDILNMSSRSPLRRSQISRSSAPLPLHSSMAPPKGHRRNDSGSFSDTSAHFKDWNKTSRPSWR</sequence>
<dbReference type="PROSITE" id="PS51444">
    <property type="entry name" value="FH2"/>
    <property type="match status" value="1"/>
</dbReference>
<dbReference type="PANTHER" id="PTHR46345">
    <property type="entry name" value="INVERTED FORMIN-2"/>
    <property type="match status" value="1"/>
</dbReference>
<feature type="compositionally biased region" description="Basic and acidic residues" evidence="1">
    <location>
        <begin position="1210"/>
        <end position="1226"/>
    </location>
</feature>
<dbReference type="Pfam" id="PF02181">
    <property type="entry name" value="FH2"/>
    <property type="match status" value="1"/>
</dbReference>
<feature type="compositionally biased region" description="Polar residues" evidence="1">
    <location>
        <begin position="1168"/>
        <end position="1189"/>
    </location>
</feature>
<feature type="compositionally biased region" description="Low complexity" evidence="1">
    <location>
        <begin position="1010"/>
        <end position="1019"/>
    </location>
</feature>
<feature type="compositionally biased region" description="Polar residues" evidence="1">
    <location>
        <begin position="724"/>
        <end position="745"/>
    </location>
</feature>
<feature type="compositionally biased region" description="Low complexity" evidence="1">
    <location>
        <begin position="960"/>
        <end position="971"/>
    </location>
</feature>
<feature type="compositionally biased region" description="Basic and acidic residues" evidence="1">
    <location>
        <begin position="801"/>
        <end position="815"/>
    </location>
</feature>
<feature type="region of interest" description="Disordered" evidence="1">
    <location>
        <begin position="937"/>
        <end position="1408"/>
    </location>
</feature>
<name>A0ABU7CVZ2_9TELE</name>
<feature type="compositionally biased region" description="Basic and acidic residues" evidence="1">
    <location>
        <begin position="747"/>
        <end position="766"/>
    </location>
</feature>
<dbReference type="SUPFAM" id="SSF101447">
    <property type="entry name" value="Formin homology 2 domain (FH2 domain)"/>
    <property type="match status" value="1"/>
</dbReference>
<dbReference type="PANTHER" id="PTHR46345:SF11">
    <property type="entry name" value="FORMIN-J-LIKE"/>
    <property type="match status" value="1"/>
</dbReference>
<dbReference type="InterPro" id="IPR015425">
    <property type="entry name" value="FH2_Formin"/>
</dbReference>
<dbReference type="Gene3D" id="1.20.58.2220">
    <property type="entry name" value="Formin, FH2 domain"/>
    <property type="match status" value="1"/>
</dbReference>
<feature type="compositionally biased region" description="Polar residues" evidence="1">
    <location>
        <begin position="1346"/>
        <end position="1366"/>
    </location>
</feature>
<dbReference type="Proteomes" id="UP001352852">
    <property type="component" value="Unassembled WGS sequence"/>
</dbReference>
<evidence type="ECO:0000313" key="3">
    <source>
        <dbReference type="EMBL" id="MED6266311.1"/>
    </source>
</evidence>
<feature type="compositionally biased region" description="Low complexity" evidence="1">
    <location>
        <begin position="1314"/>
        <end position="1345"/>
    </location>
</feature>
<keyword evidence="4" id="KW-1185">Reference proteome</keyword>
<protein>
    <recommendedName>
        <fullName evidence="2">FH2 domain-containing protein</fullName>
    </recommendedName>
</protein>
<feature type="region of interest" description="Disordered" evidence="1">
    <location>
        <begin position="680"/>
        <end position="703"/>
    </location>
</feature>
<feature type="domain" description="FH2" evidence="2">
    <location>
        <begin position="194"/>
        <end position="586"/>
    </location>
</feature>
<comment type="caution">
    <text evidence="3">The sequence shown here is derived from an EMBL/GenBank/DDBJ whole genome shotgun (WGS) entry which is preliminary data.</text>
</comment>
<evidence type="ECO:0000313" key="4">
    <source>
        <dbReference type="Proteomes" id="UP001352852"/>
    </source>
</evidence>
<proteinExistence type="predicted"/>
<evidence type="ECO:0000259" key="2">
    <source>
        <dbReference type="PROSITE" id="PS51444"/>
    </source>
</evidence>
<evidence type="ECO:0000256" key="1">
    <source>
        <dbReference type="SAM" id="MobiDB-lite"/>
    </source>
</evidence>
<feature type="compositionally biased region" description="Low complexity" evidence="1">
    <location>
        <begin position="1288"/>
        <end position="1297"/>
    </location>
</feature>
<dbReference type="EMBL" id="JAHUTJ010008223">
    <property type="protein sequence ID" value="MED6266311.1"/>
    <property type="molecule type" value="Genomic_DNA"/>
</dbReference>
<feature type="compositionally biased region" description="Polar residues" evidence="1">
    <location>
        <begin position="1197"/>
        <end position="1209"/>
    </location>
</feature>
<organism evidence="3 4">
    <name type="scientific">Characodon lateralis</name>
    <dbReference type="NCBI Taxonomy" id="208331"/>
    <lineage>
        <taxon>Eukaryota</taxon>
        <taxon>Metazoa</taxon>
        <taxon>Chordata</taxon>
        <taxon>Craniata</taxon>
        <taxon>Vertebrata</taxon>
        <taxon>Euteleostomi</taxon>
        <taxon>Actinopterygii</taxon>
        <taxon>Neopterygii</taxon>
        <taxon>Teleostei</taxon>
        <taxon>Neoteleostei</taxon>
        <taxon>Acanthomorphata</taxon>
        <taxon>Ovalentaria</taxon>
        <taxon>Atherinomorphae</taxon>
        <taxon>Cyprinodontiformes</taxon>
        <taxon>Goodeidae</taxon>
        <taxon>Characodon</taxon>
    </lineage>
</organism>